<dbReference type="EMBL" id="VOGC01000006">
    <property type="protein sequence ID" value="MQN01502.1"/>
    <property type="molecule type" value="Genomic_DNA"/>
</dbReference>
<dbReference type="InterPro" id="IPR011010">
    <property type="entry name" value="DNA_brk_join_enz"/>
</dbReference>
<evidence type="ECO:0000256" key="2">
    <source>
        <dbReference type="ARBA" id="ARBA00022908"/>
    </source>
</evidence>
<dbReference type="AlphaFoldDB" id="A0A6N7IZ18"/>
<dbReference type="Gene3D" id="1.10.150.130">
    <property type="match status" value="1"/>
</dbReference>
<evidence type="ECO:0000256" key="1">
    <source>
        <dbReference type="ARBA" id="ARBA00004496"/>
    </source>
</evidence>
<dbReference type="InterPro" id="IPR013762">
    <property type="entry name" value="Integrase-like_cat_sf"/>
</dbReference>
<dbReference type="Proteomes" id="UP000460257">
    <property type="component" value="Unassembled WGS sequence"/>
</dbReference>
<dbReference type="SUPFAM" id="SSF56349">
    <property type="entry name" value="DNA breaking-rejoining enzymes"/>
    <property type="match status" value="1"/>
</dbReference>
<comment type="subcellular location">
    <subcellularLocation>
        <location evidence="1">Cytoplasm</location>
    </subcellularLocation>
</comment>
<evidence type="ECO:0000313" key="7">
    <source>
        <dbReference type="Proteomes" id="UP000460257"/>
    </source>
</evidence>
<dbReference type="GO" id="GO:0005737">
    <property type="term" value="C:cytoplasm"/>
    <property type="evidence" value="ECO:0007669"/>
    <property type="project" value="UniProtKB-SubCell"/>
</dbReference>
<reference evidence="6" key="1">
    <citation type="journal article" date="2020" name="Appl. Environ. Microbiol.">
        <title>Medium-Chain Fatty Acid Synthesis by 'Candidatus Weimeria bifida' gen. nov., sp. nov., and 'Candidatus Pseudoramibacter fermentans' sp. nov.</title>
        <authorList>
            <person name="Scarborough M.J."/>
            <person name="Myers K.S."/>
            <person name="Donohue T.J."/>
            <person name="Noguera D.R."/>
        </authorList>
    </citation>
    <scope>NUCLEOTIDE SEQUENCE</scope>
    <source>
        <strain evidence="6">LCO1.1</strain>
    </source>
</reference>
<dbReference type="PANTHER" id="PTHR30349">
    <property type="entry name" value="PHAGE INTEGRASE-RELATED"/>
    <property type="match status" value="1"/>
</dbReference>
<comment type="caution">
    <text evidence="6">The sequence shown here is derived from an EMBL/GenBank/DDBJ whole genome shotgun (WGS) entry which is preliminary data.</text>
</comment>
<keyword evidence="2" id="KW-0229">DNA integration</keyword>
<feature type="domain" description="Tyr recombinase" evidence="5">
    <location>
        <begin position="151"/>
        <end position="350"/>
    </location>
</feature>
<sequence>MGKDSEFYKEKKNHQTMRLRELLKQLPGFVADYIYSKEMTSQTSTLVSYCYDLLTFFNYIIEKNPMYNGKKPVDFRLDILTKITSEDIAEYQRYLELDVSSDSKTIHENGKKAIARKMAPLRGLYHYHLIHKNIKEDPTVLVPLPRLKKDKNIIRMNNYEVQAILDAIQNGNDQMTERQRKFCERTQQRDLAILTLMLGTGIRVSECNGLDITDVDFKVNTITIVRKGGGQDVLYFGDEVHDVLKDYVDGERASIVPKAKPGHEKALFFSMQGKRMSVDAIEKLVKKYAQIAVPNKHITPHKLRSTYGTALYRETGDIRLVADVLGHENINTTINYYAAIEDEHKREAANAVNFHRKDPKA</sequence>
<dbReference type="GO" id="GO:0006310">
    <property type="term" value="P:DNA recombination"/>
    <property type="evidence" value="ECO:0007669"/>
    <property type="project" value="UniProtKB-KW"/>
</dbReference>
<dbReference type="InterPro" id="IPR002104">
    <property type="entry name" value="Integrase_catalytic"/>
</dbReference>
<proteinExistence type="predicted"/>
<dbReference type="Gene3D" id="1.10.443.10">
    <property type="entry name" value="Intergrase catalytic core"/>
    <property type="match status" value="1"/>
</dbReference>
<dbReference type="PANTHER" id="PTHR30349:SF77">
    <property type="entry name" value="TYROSINE RECOMBINASE XERC"/>
    <property type="match status" value="1"/>
</dbReference>
<gene>
    <name evidence="6" type="ORF">FRC54_06175</name>
</gene>
<dbReference type="PROSITE" id="PS51898">
    <property type="entry name" value="TYR_RECOMBINASE"/>
    <property type="match status" value="1"/>
</dbReference>
<organism evidence="6 7">
    <name type="scientific">Candidatus Weimeria bifida</name>
    <dbReference type="NCBI Taxonomy" id="2599074"/>
    <lineage>
        <taxon>Bacteria</taxon>
        <taxon>Bacillati</taxon>
        <taxon>Bacillota</taxon>
        <taxon>Clostridia</taxon>
        <taxon>Lachnospirales</taxon>
        <taxon>Lachnospiraceae</taxon>
        <taxon>Candidatus Weimeria</taxon>
    </lineage>
</organism>
<keyword evidence="7" id="KW-1185">Reference proteome</keyword>
<dbReference type="GO" id="GO:0015074">
    <property type="term" value="P:DNA integration"/>
    <property type="evidence" value="ECO:0007669"/>
    <property type="project" value="UniProtKB-KW"/>
</dbReference>
<dbReference type="InterPro" id="IPR010998">
    <property type="entry name" value="Integrase_recombinase_N"/>
</dbReference>
<keyword evidence="3" id="KW-0238">DNA-binding</keyword>
<keyword evidence="4" id="KW-0233">DNA recombination</keyword>
<dbReference type="GO" id="GO:0003677">
    <property type="term" value="F:DNA binding"/>
    <property type="evidence" value="ECO:0007669"/>
    <property type="project" value="UniProtKB-KW"/>
</dbReference>
<evidence type="ECO:0000313" key="6">
    <source>
        <dbReference type="EMBL" id="MQN01502.1"/>
    </source>
</evidence>
<dbReference type="InterPro" id="IPR050090">
    <property type="entry name" value="Tyrosine_recombinase_XerCD"/>
</dbReference>
<protein>
    <submittedName>
        <fullName evidence="6">Tyrosine-type recombinase/integrase</fullName>
    </submittedName>
</protein>
<evidence type="ECO:0000256" key="3">
    <source>
        <dbReference type="ARBA" id="ARBA00023125"/>
    </source>
</evidence>
<evidence type="ECO:0000256" key="4">
    <source>
        <dbReference type="ARBA" id="ARBA00023172"/>
    </source>
</evidence>
<accession>A0A6N7IZ18</accession>
<name>A0A6N7IZ18_9FIRM</name>
<evidence type="ECO:0000259" key="5">
    <source>
        <dbReference type="PROSITE" id="PS51898"/>
    </source>
</evidence>
<dbReference type="Pfam" id="PF00589">
    <property type="entry name" value="Phage_integrase"/>
    <property type="match status" value="1"/>
</dbReference>